<dbReference type="InterPro" id="IPR011010">
    <property type="entry name" value="DNA_brk_join_enz"/>
</dbReference>
<keyword evidence="3" id="KW-1185">Reference proteome</keyword>
<dbReference type="SUPFAM" id="SSF56349">
    <property type="entry name" value="DNA breaking-rejoining enzymes"/>
    <property type="match status" value="1"/>
</dbReference>
<dbReference type="EMBL" id="LSRX01000391">
    <property type="protein sequence ID" value="OLP98610.1"/>
    <property type="molecule type" value="Genomic_DNA"/>
</dbReference>
<dbReference type="GO" id="GO:0003677">
    <property type="term" value="F:DNA binding"/>
    <property type="evidence" value="ECO:0007669"/>
    <property type="project" value="InterPro"/>
</dbReference>
<proteinExistence type="predicted"/>
<comment type="caution">
    <text evidence="2">The sequence shown here is derived from an EMBL/GenBank/DDBJ whole genome shotgun (WGS) entry which is preliminary data.</text>
</comment>
<evidence type="ECO:0000313" key="2">
    <source>
        <dbReference type="EMBL" id="OLP98610.1"/>
    </source>
</evidence>
<sequence length="520" mass="56864">MNNDRIGMEDESEADDEGFAAPSEELIASLQARYDNFAQGLPVQSEDELPAESPPAEETPARNKFRSKSSWEVICIEDDEVRVPAEQAQASSVNSRQSSSSSHPQHGGVFFDTAAWSSDVTHPAGILCYTGESQTFACFQVCRSLCRLLKGCVLFGDTGVAPRPLPQLSAQPAGVWAPIPRPKSEAALQSSVLKSSDVHALKRFYSSFRLASTDDPLSNAQNVLKALRWHRKLLSLSVLPDLYGPAFSTMAAGPSKEKKESVPLPLSFHAFLKRQVLTSDTPVEKAIFCGSVLACIGASLRFADAQHVLWSSLCPSAFSLRGICYRTKTTSRGGSFGLIGFGLHCRSEDWGSNWLPKWIQLLDEVWANMKSSFGQGVVPDCLFCHFSESGFAPASYAQTLCRLRQLLLEAEIPASQVSEYTLHSMKSTYLSWMAQLNIPLSARFLQGHHKIPGSAQLYSRDDIWPALRAQLLLWRSRGRFQAALPTGQGRSTASGGASGGHQDFAVEHILSQSTLLHAVR</sequence>
<reference evidence="2 3" key="1">
    <citation type="submission" date="2016-02" db="EMBL/GenBank/DDBJ databases">
        <title>Genome analysis of coral dinoflagellate symbionts highlights evolutionary adaptations to a symbiotic lifestyle.</title>
        <authorList>
            <person name="Aranda M."/>
            <person name="Li Y."/>
            <person name="Liew Y.J."/>
            <person name="Baumgarten S."/>
            <person name="Simakov O."/>
            <person name="Wilson M."/>
            <person name="Piel J."/>
            <person name="Ashoor H."/>
            <person name="Bougouffa S."/>
            <person name="Bajic V.B."/>
            <person name="Ryu T."/>
            <person name="Ravasi T."/>
            <person name="Bayer T."/>
            <person name="Micklem G."/>
            <person name="Kim H."/>
            <person name="Bhak J."/>
            <person name="Lajeunesse T.C."/>
            <person name="Voolstra C.R."/>
        </authorList>
    </citation>
    <scope>NUCLEOTIDE SEQUENCE [LARGE SCALE GENOMIC DNA]</scope>
    <source>
        <strain evidence="2 3">CCMP2467</strain>
    </source>
</reference>
<dbReference type="AlphaFoldDB" id="A0A1Q9DTW2"/>
<feature type="region of interest" description="Disordered" evidence="1">
    <location>
        <begin position="1"/>
        <end position="24"/>
    </location>
</feature>
<accession>A0A1Q9DTW2</accession>
<dbReference type="Proteomes" id="UP000186817">
    <property type="component" value="Unassembled WGS sequence"/>
</dbReference>
<organism evidence="2 3">
    <name type="scientific">Symbiodinium microadriaticum</name>
    <name type="common">Dinoflagellate</name>
    <name type="synonym">Zooxanthella microadriatica</name>
    <dbReference type="NCBI Taxonomy" id="2951"/>
    <lineage>
        <taxon>Eukaryota</taxon>
        <taxon>Sar</taxon>
        <taxon>Alveolata</taxon>
        <taxon>Dinophyceae</taxon>
        <taxon>Suessiales</taxon>
        <taxon>Symbiodiniaceae</taxon>
        <taxon>Symbiodinium</taxon>
    </lineage>
</organism>
<feature type="compositionally biased region" description="Low complexity" evidence="1">
    <location>
        <begin position="91"/>
        <end position="102"/>
    </location>
</feature>
<name>A0A1Q9DTW2_SYMMI</name>
<gene>
    <name evidence="2" type="ORF">AK812_SmicGene18942</name>
</gene>
<protein>
    <submittedName>
        <fullName evidence="2">Uncharacterized protein</fullName>
    </submittedName>
</protein>
<dbReference type="OrthoDB" id="416536at2759"/>
<evidence type="ECO:0000256" key="1">
    <source>
        <dbReference type="SAM" id="MobiDB-lite"/>
    </source>
</evidence>
<feature type="compositionally biased region" description="Acidic residues" evidence="1">
    <location>
        <begin position="9"/>
        <end position="18"/>
    </location>
</feature>
<feature type="region of interest" description="Disordered" evidence="1">
    <location>
        <begin position="38"/>
        <end position="65"/>
    </location>
</feature>
<evidence type="ECO:0000313" key="3">
    <source>
        <dbReference type="Proteomes" id="UP000186817"/>
    </source>
</evidence>
<feature type="region of interest" description="Disordered" evidence="1">
    <location>
        <begin position="85"/>
        <end position="105"/>
    </location>
</feature>